<dbReference type="InterPro" id="IPR051209">
    <property type="entry name" value="FAD-bind_Monooxygenase_sf"/>
</dbReference>
<feature type="compositionally biased region" description="Polar residues" evidence="1">
    <location>
        <begin position="1"/>
        <end position="13"/>
    </location>
</feature>
<gene>
    <name evidence="2" type="ORF">CDQ91_06330</name>
</gene>
<feature type="region of interest" description="Disordered" evidence="1">
    <location>
        <begin position="1"/>
        <end position="22"/>
    </location>
</feature>
<reference evidence="2 3" key="1">
    <citation type="journal article" date="2002" name="Int. J. Syst. Evol. Microbiol.">
        <title>Sphingopyxis witflariensis sp. nov., isolated from activated sludge.</title>
        <authorList>
            <person name="Kampfer P."/>
            <person name="Witzenberger R."/>
            <person name="Denner E.B."/>
            <person name="Busse H.J."/>
            <person name="Neef A."/>
        </authorList>
    </citation>
    <scope>NUCLEOTIDE SEQUENCE [LARGE SCALE GENOMIC DNA]</scope>
    <source>
        <strain evidence="2 3">DSM 14551</strain>
    </source>
</reference>
<protein>
    <submittedName>
        <fullName evidence="2">Monooxygenase</fullName>
    </submittedName>
</protein>
<dbReference type="Pfam" id="PF13738">
    <property type="entry name" value="Pyr_redox_3"/>
    <property type="match status" value="1"/>
</dbReference>
<proteinExistence type="predicted"/>
<keyword evidence="2" id="KW-0503">Monooxygenase</keyword>
<evidence type="ECO:0000313" key="2">
    <source>
        <dbReference type="EMBL" id="OWR00361.1"/>
    </source>
</evidence>
<dbReference type="Gene3D" id="3.50.50.60">
    <property type="entry name" value="FAD/NAD(P)-binding domain"/>
    <property type="match status" value="2"/>
</dbReference>
<dbReference type="AlphaFoldDB" id="A0A246K469"/>
<dbReference type="PRINTS" id="PR00411">
    <property type="entry name" value="PNDRDTASEI"/>
</dbReference>
<sequence length="500" mass="56335">MQNQLANGPATNTSRDKKPAYRPRTAIIGAGAAGMMQAIKLREAGLDNLVIYEKANEVGGTWRENRYPGIACDVPAHHYNYSFEHNPGWSHRLALGPEIQSYMIRIADKYDLRRDIVFGAKVTKADFDGQQWHLEMSNGQRDTVDFLIAATGPLHVPAFPDIEGIHSFKGTKFHTAEWLDGIDLSEKRVGIIGSGSTGTQAISAIANQGVNLKAFIRTPQWVFPLPNRRFGKTERAIVRAFPFIGRMAGSFYGWFFERVFAEAVIKEGWQRKFLSAMCKWHLGRVKDPVLREKLTPTDEPLCKRMVMSTLFYPAVARPNVEIVRDGIVRATEKGLLDESGHLHELDVIIFATGFHARAYHRPIELTNARGESLTEVWKKQTGAHLSVHVPGFPNFMLVGGPHSPRGNFSAIAYSEAIVDHIVKIIRYCADNGFHSIEARPEAMAQFRERVLSAVPKTIWNTGCKNWYLDEKGMPENWTGTPDEYRDILRDPNYQEFNLAT</sequence>
<organism evidence="2 3">
    <name type="scientific">Sphingopyxis witflariensis</name>
    <dbReference type="NCBI Taxonomy" id="173675"/>
    <lineage>
        <taxon>Bacteria</taxon>
        <taxon>Pseudomonadati</taxon>
        <taxon>Pseudomonadota</taxon>
        <taxon>Alphaproteobacteria</taxon>
        <taxon>Sphingomonadales</taxon>
        <taxon>Sphingomonadaceae</taxon>
        <taxon>Sphingopyxis</taxon>
    </lineage>
</organism>
<evidence type="ECO:0000313" key="3">
    <source>
        <dbReference type="Proteomes" id="UP000197097"/>
    </source>
</evidence>
<accession>A0A246K469</accession>
<dbReference type="InterPro" id="IPR036188">
    <property type="entry name" value="FAD/NAD-bd_sf"/>
</dbReference>
<evidence type="ECO:0000256" key="1">
    <source>
        <dbReference type="SAM" id="MobiDB-lite"/>
    </source>
</evidence>
<dbReference type="GO" id="GO:0004497">
    <property type="term" value="F:monooxygenase activity"/>
    <property type="evidence" value="ECO:0007669"/>
    <property type="project" value="UniProtKB-KW"/>
</dbReference>
<dbReference type="PANTHER" id="PTHR42877:SF4">
    <property type="entry name" value="FAD_NAD(P)-BINDING DOMAIN-CONTAINING PROTEIN-RELATED"/>
    <property type="match status" value="1"/>
</dbReference>
<keyword evidence="2" id="KW-0560">Oxidoreductase</keyword>
<dbReference type="EMBL" id="NISJ01000002">
    <property type="protein sequence ID" value="OWR00361.1"/>
    <property type="molecule type" value="Genomic_DNA"/>
</dbReference>
<dbReference type="PANTHER" id="PTHR42877">
    <property type="entry name" value="L-ORNITHINE N(5)-MONOOXYGENASE-RELATED"/>
    <property type="match status" value="1"/>
</dbReference>
<keyword evidence="3" id="KW-1185">Reference proteome</keyword>
<name>A0A246K469_9SPHN</name>
<dbReference type="SUPFAM" id="SSF51905">
    <property type="entry name" value="FAD/NAD(P)-binding domain"/>
    <property type="match status" value="1"/>
</dbReference>
<dbReference type="Proteomes" id="UP000197097">
    <property type="component" value="Unassembled WGS sequence"/>
</dbReference>
<comment type="caution">
    <text evidence="2">The sequence shown here is derived from an EMBL/GenBank/DDBJ whole genome shotgun (WGS) entry which is preliminary data.</text>
</comment>